<dbReference type="KEGG" id="pbl:PAAG_12536"/>
<dbReference type="RefSeq" id="XP_015702386.1">
    <property type="nucleotide sequence ID" value="XM_015848015.1"/>
</dbReference>
<accession>A0A0A2UZY7</accession>
<dbReference type="OrthoDB" id="6077919at2759"/>
<dbReference type="GeneID" id="26971155"/>
<gene>
    <name evidence="2" type="ORF">PAAG_12536</name>
</gene>
<dbReference type="HOGENOM" id="CLU_1587004_0_0_1"/>
<dbReference type="Proteomes" id="UP000002059">
    <property type="component" value="Partially assembled WGS sequence"/>
</dbReference>
<dbReference type="VEuPathDB" id="FungiDB:PAAG_12536"/>
<dbReference type="EMBL" id="KN294022">
    <property type="protein sequence ID" value="KGQ00808.1"/>
    <property type="molecule type" value="Genomic_DNA"/>
</dbReference>
<sequence length="168" mass="18246">MTEQSVSADTTLMDSDHAKITVHNIGKAITPSNGQRTAESSHRGGMEAVETISARASHGSGVSGEYYDSQLENAALAKKNHHTTPVEGSEVAKAIEPTHTYKTFAKMQPEPTGVGSACYGCGDTFNSVVSLQLHQMANEHNCCKLCFSFFSDDSLFKFHIQKMHTFKC</sequence>
<dbReference type="STRING" id="502779.A0A0A2UZY7"/>
<name>A0A0A2UZY7_PARBA</name>
<evidence type="ECO:0000313" key="2">
    <source>
        <dbReference type="EMBL" id="KGQ00808.1"/>
    </source>
</evidence>
<organism evidence="2 3">
    <name type="scientific">Paracoccidioides lutzii (strain ATCC MYA-826 / Pb01)</name>
    <name type="common">Paracoccidioides brasiliensis</name>
    <dbReference type="NCBI Taxonomy" id="502779"/>
    <lineage>
        <taxon>Eukaryota</taxon>
        <taxon>Fungi</taxon>
        <taxon>Dikarya</taxon>
        <taxon>Ascomycota</taxon>
        <taxon>Pezizomycotina</taxon>
        <taxon>Eurotiomycetes</taxon>
        <taxon>Eurotiomycetidae</taxon>
        <taxon>Onygenales</taxon>
        <taxon>Ajellomycetaceae</taxon>
        <taxon>Paracoccidioides</taxon>
    </lineage>
</organism>
<reference evidence="2 3" key="1">
    <citation type="journal article" date="2011" name="PLoS Genet.">
        <title>Comparative genomic analysis of human fungal pathogens causing paracoccidioidomycosis.</title>
        <authorList>
            <person name="Desjardins C.A."/>
            <person name="Champion M.D."/>
            <person name="Holder J.W."/>
            <person name="Muszewska A."/>
            <person name="Goldberg J."/>
            <person name="Bailao A.M."/>
            <person name="Brigido M.M."/>
            <person name="Ferreira M.E."/>
            <person name="Garcia A.M."/>
            <person name="Grynberg M."/>
            <person name="Gujja S."/>
            <person name="Heiman D.I."/>
            <person name="Henn M.R."/>
            <person name="Kodira C.D."/>
            <person name="Leon-Narvaez H."/>
            <person name="Longo L.V."/>
            <person name="Ma L.J."/>
            <person name="Malavazi I."/>
            <person name="Matsuo A.L."/>
            <person name="Morais F.V."/>
            <person name="Pereira M."/>
            <person name="Rodriguez-Brito S."/>
            <person name="Sakthikumar S."/>
            <person name="Salem-Izacc S.M."/>
            <person name="Sykes S.M."/>
            <person name="Teixeira M.M."/>
            <person name="Vallejo M.C."/>
            <person name="Walter M.E."/>
            <person name="Yandava C."/>
            <person name="Young S."/>
            <person name="Zeng Q."/>
            <person name="Zucker J."/>
            <person name="Felipe M.S."/>
            <person name="Goldman G.H."/>
            <person name="Haas B.J."/>
            <person name="McEwen J.G."/>
            <person name="Nino-Vega G."/>
            <person name="Puccia R."/>
            <person name="San-Blas G."/>
            <person name="Soares C.M."/>
            <person name="Birren B.W."/>
            <person name="Cuomo C.A."/>
        </authorList>
    </citation>
    <scope>NUCLEOTIDE SEQUENCE [LARGE SCALE GENOMIC DNA]</scope>
    <source>
        <strain evidence="3">ATCC MYA-826 / Pb01</strain>
    </source>
</reference>
<dbReference type="AlphaFoldDB" id="A0A0A2UZY7"/>
<protein>
    <recommendedName>
        <fullName evidence="1">C2H2-type domain-containing protein</fullName>
    </recommendedName>
</protein>
<dbReference type="InterPro" id="IPR013087">
    <property type="entry name" value="Znf_C2H2_type"/>
</dbReference>
<evidence type="ECO:0000313" key="3">
    <source>
        <dbReference type="Proteomes" id="UP000002059"/>
    </source>
</evidence>
<keyword evidence="3" id="KW-1185">Reference proteome</keyword>
<feature type="domain" description="C2H2-type" evidence="1">
    <location>
        <begin position="118"/>
        <end position="140"/>
    </location>
</feature>
<dbReference type="PROSITE" id="PS00028">
    <property type="entry name" value="ZINC_FINGER_C2H2_1"/>
    <property type="match status" value="1"/>
</dbReference>
<proteinExistence type="predicted"/>
<evidence type="ECO:0000259" key="1">
    <source>
        <dbReference type="PROSITE" id="PS00028"/>
    </source>
</evidence>